<keyword evidence="1" id="KW-0812">Transmembrane</keyword>
<dbReference type="Proteomes" id="UP000886787">
    <property type="component" value="Unassembled WGS sequence"/>
</dbReference>
<reference evidence="2" key="2">
    <citation type="journal article" date="2021" name="PeerJ">
        <title>Extensive microbial diversity within the chicken gut microbiome revealed by metagenomics and culture.</title>
        <authorList>
            <person name="Gilroy R."/>
            <person name="Ravi A."/>
            <person name="Getino M."/>
            <person name="Pursley I."/>
            <person name="Horton D.L."/>
            <person name="Alikhan N.F."/>
            <person name="Baker D."/>
            <person name="Gharbi K."/>
            <person name="Hall N."/>
            <person name="Watson M."/>
            <person name="Adriaenssens E.M."/>
            <person name="Foster-Nyarko E."/>
            <person name="Jarju S."/>
            <person name="Secka A."/>
            <person name="Antonio M."/>
            <person name="Oren A."/>
            <person name="Chaudhuri R.R."/>
            <person name="La Ragione R."/>
            <person name="Hildebrand F."/>
            <person name="Pallen M.J."/>
        </authorList>
    </citation>
    <scope>NUCLEOTIDE SEQUENCE</scope>
    <source>
        <strain evidence="2">ChiSjej1B19-3389</strain>
    </source>
</reference>
<organism evidence="2 3">
    <name type="scientific">Candidatus Scatavimonas merdigallinarum</name>
    <dbReference type="NCBI Taxonomy" id="2840914"/>
    <lineage>
        <taxon>Bacteria</taxon>
        <taxon>Bacillati</taxon>
        <taxon>Bacillota</taxon>
        <taxon>Clostridia</taxon>
        <taxon>Eubacteriales</taxon>
        <taxon>Oscillospiraceae</taxon>
        <taxon>Oscillospiraceae incertae sedis</taxon>
        <taxon>Candidatus Scatavimonas</taxon>
    </lineage>
</organism>
<feature type="transmembrane region" description="Helical" evidence="1">
    <location>
        <begin position="489"/>
        <end position="512"/>
    </location>
</feature>
<feature type="transmembrane region" description="Helical" evidence="1">
    <location>
        <begin position="466"/>
        <end position="483"/>
    </location>
</feature>
<proteinExistence type="predicted"/>
<feature type="transmembrane region" description="Helical" evidence="1">
    <location>
        <begin position="156"/>
        <end position="183"/>
    </location>
</feature>
<feature type="transmembrane region" description="Helical" evidence="1">
    <location>
        <begin position="46"/>
        <end position="67"/>
    </location>
</feature>
<dbReference type="EMBL" id="DVFW01000004">
    <property type="protein sequence ID" value="HIQ79789.1"/>
    <property type="molecule type" value="Genomic_DNA"/>
</dbReference>
<feature type="transmembrane region" description="Helical" evidence="1">
    <location>
        <begin position="314"/>
        <end position="333"/>
    </location>
</feature>
<evidence type="ECO:0000313" key="3">
    <source>
        <dbReference type="Proteomes" id="UP000886787"/>
    </source>
</evidence>
<protein>
    <submittedName>
        <fullName evidence="2">Uncharacterized protein</fullName>
    </submittedName>
</protein>
<name>A0A9D1CU66_9FIRM</name>
<reference evidence="2" key="1">
    <citation type="submission" date="2020-10" db="EMBL/GenBank/DDBJ databases">
        <authorList>
            <person name="Gilroy R."/>
        </authorList>
    </citation>
    <scope>NUCLEOTIDE SEQUENCE</scope>
    <source>
        <strain evidence="2">ChiSjej1B19-3389</strain>
    </source>
</reference>
<feature type="transmembrane region" description="Helical" evidence="1">
    <location>
        <begin position="222"/>
        <end position="244"/>
    </location>
</feature>
<dbReference type="AlphaFoldDB" id="A0A9D1CU66"/>
<gene>
    <name evidence="2" type="ORF">IAD32_00700</name>
</gene>
<evidence type="ECO:0000256" key="1">
    <source>
        <dbReference type="SAM" id="Phobius"/>
    </source>
</evidence>
<accession>A0A9D1CU66</accession>
<sequence length="523" mass="59587">MYKTFKISFSLKNTYRVNSILYSLKQIPLLKKLLPESLYRVKGLKVFGNVLSVVWEIFSAFSFKYVYLAVMVAGADMLYKTLPQTQLFLHILVFLSFIGAFMNTYMFNPGRDKYYAIVLMRIDAKSFTLVDYVYALLKSVIGFLPFIILLGLSKGVPLWLCLLAPFFIVGLKATMAAVSLLYYEKTGKTTNENMPGKCKWLAAGVLLTAAYGLPALNFTLPIAAVAAVMVVFIISGIFSLCKIFSFSAYREMYQLLLAQSIYQMDHAIQMSRRASQKAISSEAGIISHKKGFEYLNELFIKRHRKILWKASKRIAAVCLCLVFGMLLAFYLAPEIKEKTNEMLLSFLPCFLFVMYAINRGTGFTKALFMNCDHSLLTYSFYKQPRFILKLFQIRLREIVKVNLLPALVIGAGVDVLLYFSGGTNNPLDYAVLFVSILCMSIFFSVHYLTIYYLLQPYNAGTEMKSGTYQLVLSGTYLVCFFMMQVKMAVFLFGMMTIVFCLLYCLIACILIYRFAPQTFRLRT</sequence>
<feature type="transmembrane region" description="Helical" evidence="1">
    <location>
        <begin position="398"/>
        <end position="419"/>
    </location>
</feature>
<keyword evidence="1" id="KW-0472">Membrane</keyword>
<feature type="transmembrane region" description="Helical" evidence="1">
    <location>
        <begin position="431"/>
        <end position="454"/>
    </location>
</feature>
<keyword evidence="1" id="KW-1133">Transmembrane helix</keyword>
<feature type="transmembrane region" description="Helical" evidence="1">
    <location>
        <begin position="339"/>
        <end position="357"/>
    </location>
</feature>
<feature type="transmembrane region" description="Helical" evidence="1">
    <location>
        <begin position="129"/>
        <end position="150"/>
    </location>
</feature>
<feature type="transmembrane region" description="Helical" evidence="1">
    <location>
        <begin position="198"/>
        <end position="216"/>
    </location>
</feature>
<feature type="transmembrane region" description="Helical" evidence="1">
    <location>
        <begin position="87"/>
        <end position="108"/>
    </location>
</feature>
<comment type="caution">
    <text evidence="2">The sequence shown here is derived from an EMBL/GenBank/DDBJ whole genome shotgun (WGS) entry which is preliminary data.</text>
</comment>
<evidence type="ECO:0000313" key="2">
    <source>
        <dbReference type="EMBL" id="HIQ79789.1"/>
    </source>
</evidence>